<protein>
    <submittedName>
        <fullName evidence="2">Uncharacterized protein</fullName>
    </submittedName>
</protein>
<name>A0A504UEZ0_9HYPH</name>
<dbReference type="EMBL" id="VFYP01000005">
    <property type="protein sequence ID" value="TPP05431.1"/>
    <property type="molecule type" value="Genomic_DNA"/>
</dbReference>
<evidence type="ECO:0000313" key="2">
    <source>
        <dbReference type="EMBL" id="TPP05431.1"/>
    </source>
</evidence>
<feature type="region of interest" description="Disordered" evidence="1">
    <location>
        <begin position="1"/>
        <end position="60"/>
    </location>
</feature>
<organism evidence="2 3">
    <name type="scientific">Rhizobium glycinendophyticum</name>
    <dbReference type="NCBI Taxonomy" id="2589807"/>
    <lineage>
        <taxon>Bacteria</taxon>
        <taxon>Pseudomonadati</taxon>
        <taxon>Pseudomonadota</taxon>
        <taxon>Alphaproteobacteria</taxon>
        <taxon>Hyphomicrobiales</taxon>
        <taxon>Rhizobiaceae</taxon>
        <taxon>Rhizobium/Agrobacterium group</taxon>
        <taxon>Rhizobium</taxon>
    </lineage>
</organism>
<dbReference type="Proteomes" id="UP000316429">
    <property type="component" value="Unassembled WGS sequence"/>
</dbReference>
<comment type="caution">
    <text evidence="2">The sequence shown here is derived from an EMBL/GenBank/DDBJ whole genome shotgun (WGS) entry which is preliminary data.</text>
</comment>
<evidence type="ECO:0000256" key="1">
    <source>
        <dbReference type="SAM" id="MobiDB-lite"/>
    </source>
</evidence>
<proteinExistence type="predicted"/>
<evidence type="ECO:0000313" key="3">
    <source>
        <dbReference type="Proteomes" id="UP000316429"/>
    </source>
</evidence>
<accession>A0A504UEZ0</accession>
<dbReference type="AlphaFoldDB" id="A0A504UEZ0"/>
<gene>
    <name evidence="2" type="ORF">FJQ55_20690</name>
</gene>
<dbReference type="OrthoDB" id="8293787at2"/>
<reference evidence="2 3" key="1">
    <citation type="submission" date="2019-06" db="EMBL/GenBank/DDBJ databases">
        <title>Rhizobium sp. CL12 isolated from roots of soybean.</title>
        <authorList>
            <person name="Wang C."/>
        </authorList>
    </citation>
    <scope>NUCLEOTIDE SEQUENCE [LARGE SCALE GENOMIC DNA]</scope>
    <source>
        <strain evidence="2 3">CL12</strain>
    </source>
</reference>
<dbReference type="RefSeq" id="WP_140831545.1">
    <property type="nucleotide sequence ID" value="NZ_VFYP01000005.1"/>
</dbReference>
<keyword evidence="3" id="KW-1185">Reference proteome</keyword>
<sequence>MNTTSTSQHDKAVADQKGSSAKDLPAAGPHDKPELQDQMKTPGAGSLPKTGSQDADVGPD</sequence>